<keyword evidence="1" id="KW-0472">Membrane</keyword>
<dbReference type="PANTHER" id="PTHR45228:SF1">
    <property type="entry name" value="CYCLIC DI-GMP PHOSPHODIESTERASE TM_0186"/>
    <property type="match status" value="1"/>
</dbReference>
<feature type="domain" description="HD-GYP" evidence="2">
    <location>
        <begin position="47"/>
        <end position="233"/>
    </location>
</feature>
<dbReference type="InterPro" id="IPR006675">
    <property type="entry name" value="HDIG_dom"/>
</dbReference>
<dbReference type="InterPro" id="IPR037522">
    <property type="entry name" value="HD_GYP_dom"/>
</dbReference>
<keyword evidence="1" id="KW-0812">Transmembrane</keyword>
<dbReference type="InterPro" id="IPR003607">
    <property type="entry name" value="HD/PDEase_dom"/>
</dbReference>
<dbReference type="NCBIfam" id="TIGR00277">
    <property type="entry name" value="HDIG"/>
    <property type="match status" value="1"/>
</dbReference>
<dbReference type="SUPFAM" id="SSF109604">
    <property type="entry name" value="HD-domain/PDEase-like"/>
    <property type="match status" value="1"/>
</dbReference>
<proteinExistence type="predicted"/>
<protein>
    <recommendedName>
        <fullName evidence="2">HD-GYP domain-containing protein</fullName>
    </recommendedName>
</protein>
<dbReference type="SMART" id="SM00471">
    <property type="entry name" value="HDc"/>
    <property type="match status" value="1"/>
</dbReference>
<dbReference type="InterPro" id="IPR052020">
    <property type="entry name" value="Cyclic_di-GMP/3'3'-cGAMP_PDE"/>
</dbReference>
<dbReference type="PROSITE" id="PS51832">
    <property type="entry name" value="HD_GYP"/>
    <property type="match status" value="1"/>
</dbReference>
<gene>
    <name evidence="3" type="ORF">NBG4_1190004</name>
</gene>
<evidence type="ECO:0000313" key="4">
    <source>
        <dbReference type="Proteomes" id="UP000245125"/>
    </source>
</evidence>
<evidence type="ECO:0000256" key="1">
    <source>
        <dbReference type="SAM" id="Phobius"/>
    </source>
</evidence>
<dbReference type="CDD" id="cd00077">
    <property type="entry name" value="HDc"/>
    <property type="match status" value="1"/>
</dbReference>
<dbReference type="EMBL" id="OUUY01000023">
    <property type="protein sequence ID" value="SPP99792.1"/>
    <property type="molecule type" value="Genomic_DNA"/>
</dbReference>
<reference evidence="4" key="1">
    <citation type="submission" date="2018-03" db="EMBL/GenBank/DDBJ databases">
        <authorList>
            <person name="Zecchin S."/>
        </authorList>
    </citation>
    <scope>NUCLEOTIDE SEQUENCE [LARGE SCALE GENOMIC DNA]</scope>
</reference>
<organism evidence="3 4">
    <name type="scientific">Candidatus Sulfobium mesophilum</name>
    <dbReference type="NCBI Taxonomy" id="2016548"/>
    <lineage>
        <taxon>Bacteria</taxon>
        <taxon>Pseudomonadati</taxon>
        <taxon>Nitrospirota</taxon>
        <taxon>Nitrospiria</taxon>
        <taxon>Nitrospirales</taxon>
        <taxon>Nitrospiraceae</taxon>
        <taxon>Candidatus Sulfobium</taxon>
    </lineage>
</organism>
<evidence type="ECO:0000259" key="2">
    <source>
        <dbReference type="PROSITE" id="PS51832"/>
    </source>
</evidence>
<sequence length="233" mass="26414">MPAPVSTEAGFCLSTCILLMTSGALVWVILNNTERNISHIRKAEEELLKTYHLTLEGLARALEYRDSETEGHSRRVVGLSARLAREMNCGEDEIEHIERGALIHDIGKMAIPDYILSKRGPLNYDEKKIMEEHTIYAKEMLSPISFLSAASVISYCHHERWDGCGYPQGLKGDEIPLSARLFAVVDQWDALSSEPPYRKAWPQERIIAYIKDNSGKRFDPRVVEAFLRVVGQR</sequence>
<dbReference type="Gene3D" id="1.10.3210.10">
    <property type="entry name" value="Hypothetical protein af1432"/>
    <property type="match status" value="1"/>
</dbReference>
<dbReference type="PANTHER" id="PTHR45228">
    <property type="entry name" value="CYCLIC DI-GMP PHOSPHODIESTERASE TM_0186-RELATED"/>
    <property type="match status" value="1"/>
</dbReference>
<dbReference type="AlphaFoldDB" id="A0A2U3QED6"/>
<dbReference type="Pfam" id="PF13487">
    <property type="entry name" value="HD_5"/>
    <property type="match status" value="1"/>
</dbReference>
<keyword evidence="4" id="KW-1185">Reference proteome</keyword>
<evidence type="ECO:0000313" key="3">
    <source>
        <dbReference type="EMBL" id="SPP99792.1"/>
    </source>
</evidence>
<keyword evidence="1" id="KW-1133">Transmembrane helix</keyword>
<accession>A0A2U3QED6</accession>
<name>A0A2U3QED6_9BACT</name>
<dbReference type="Proteomes" id="UP000245125">
    <property type="component" value="Unassembled WGS sequence"/>
</dbReference>
<feature type="transmembrane region" description="Helical" evidence="1">
    <location>
        <begin position="12"/>
        <end position="30"/>
    </location>
</feature>